<evidence type="ECO:0000313" key="2">
    <source>
        <dbReference type="EMBL" id="SDY06388.1"/>
    </source>
</evidence>
<keyword evidence="3" id="KW-1185">Reference proteome</keyword>
<protein>
    <recommendedName>
        <fullName evidence="4">DUF2268 domain-containing protein</fullName>
    </recommendedName>
</protein>
<dbReference type="Pfam" id="PF18958">
    <property type="entry name" value="DUF5700"/>
    <property type="match status" value="1"/>
</dbReference>
<dbReference type="AlphaFoldDB" id="A0A1H3GUS3"/>
<evidence type="ECO:0000256" key="1">
    <source>
        <dbReference type="SAM" id="SignalP"/>
    </source>
</evidence>
<reference evidence="3" key="1">
    <citation type="submission" date="2016-10" db="EMBL/GenBank/DDBJ databases">
        <authorList>
            <person name="Varghese N."/>
            <person name="Submissions S."/>
        </authorList>
    </citation>
    <scope>NUCLEOTIDE SEQUENCE [LARGE SCALE GENOMIC DNA]</scope>
    <source>
        <strain evidence="3">CGMCC 1.8975</strain>
    </source>
</reference>
<dbReference type="RefSeq" id="WP_092739229.1">
    <property type="nucleotide sequence ID" value="NZ_FNOV01000005.1"/>
</dbReference>
<evidence type="ECO:0000313" key="3">
    <source>
        <dbReference type="Proteomes" id="UP000199249"/>
    </source>
</evidence>
<dbReference type="InterPro" id="IPR043754">
    <property type="entry name" value="DUF5700"/>
</dbReference>
<evidence type="ECO:0008006" key="4">
    <source>
        <dbReference type="Google" id="ProtNLM"/>
    </source>
</evidence>
<sequence>MKSNYLLLLLTLLGLLAPPATAQTVNVEAAERYWEMTDALRRDQPLTDAMWDAFVAVPANRRYIASVFSEKDLKSYRRAIEVVYRPSLDSLRQANLKAEYWYYVLNEKYRQRESEFRAYLRETAQQPGYLDLMYQLAYEYLPARARQPVANLQLAYVAIGNDAISEEAGIVFSLKSAIDWDKPKAGILEAHEMHHQLRPNLDFSFADSLDQPLLYALNMTLNEGLADLIDKRVLLQVPGDPEGIEEWLLASAPAVLHKLDSVLQATAARPTAPRPELRYYRRLYNSTTGHLPGFFMARIIERNGLRPQLLAAADDPMAFFLLYQRAAHRDKTRPPTFSAASVAYLKRLQKKYVAPARQARARALAP</sequence>
<dbReference type="Proteomes" id="UP000199249">
    <property type="component" value="Unassembled WGS sequence"/>
</dbReference>
<gene>
    <name evidence="2" type="ORF">SAMN04488069_105160</name>
</gene>
<dbReference type="STRING" id="651662.SAMN04488069_105160"/>
<accession>A0A1H3GUS3</accession>
<name>A0A1H3GUS3_9BACT</name>
<feature type="chain" id="PRO_5011667807" description="DUF2268 domain-containing protein" evidence="1">
    <location>
        <begin position="23"/>
        <end position="366"/>
    </location>
</feature>
<proteinExistence type="predicted"/>
<organism evidence="2 3">
    <name type="scientific">Hymenobacter psychrophilus</name>
    <dbReference type="NCBI Taxonomy" id="651662"/>
    <lineage>
        <taxon>Bacteria</taxon>
        <taxon>Pseudomonadati</taxon>
        <taxon>Bacteroidota</taxon>
        <taxon>Cytophagia</taxon>
        <taxon>Cytophagales</taxon>
        <taxon>Hymenobacteraceae</taxon>
        <taxon>Hymenobacter</taxon>
    </lineage>
</organism>
<feature type="signal peptide" evidence="1">
    <location>
        <begin position="1"/>
        <end position="22"/>
    </location>
</feature>
<dbReference type="EMBL" id="FNOV01000005">
    <property type="protein sequence ID" value="SDY06388.1"/>
    <property type="molecule type" value="Genomic_DNA"/>
</dbReference>
<dbReference type="OrthoDB" id="657291at2"/>
<keyword evidence="1" id="KW-0732">Signal</keyword>